<gene>
    <name evidence="8" type="ORF">BOKJ2_LOCUS4639</name>
</gene>
<feature type="signal peptide" evidence="7">
    <location>
        <begin position="1"/>
        <end position="19"/>
    </location>
</feature>
<evidence type="ECO:0000256" key="6">
    <source>
        <dbReference type="SAM" id="Phobius"/>
    </source>
</evidence>
<proteinExistence type="inferred from homology"/>
<feature type="chain" id="PRO_5036221007" evidence="7">
    <location>
        <begin position="20"/>
        <end position="468"/>
    </location>
</feature>
<evidence type="ECO:0000256" key="7">
    <source>
        <dbReference type="SAM" id="SignalP"/>
    </source>
</evidence>
<keyword evidence="4" id="KW-0378">Hydrolase</keyword>
<evidence type="ECO:0000256" key="2">
    <source>
        <dbReference type="ARBA" id="ARBA00022670"/>
    </source>
</evidence>
<dbReference type="AlphaFoldDB" id="A0A811KD81"/>
<dbReference type="SUPFAM" id="SSF53474">
    <property type="entry name" value="alpha/beta-Hydrolases"/>
    <property type="match status" value="1"/>
</dbReference>
<sequence length="468" mass="54367">MAAIKWSFLLLLTLQCLRAEEDDVFGEDEKGTYILALKDNYGSGTDTYKQYYTQTHNGTSNVHILYILGEAPNEVKTPEFTADSTSYPDIVDDLHETFNATVFKLEHRYYSRSYPVHNPETAKDFKYLSSDQAIEDLSRFIRAQNEIIPNAKWVVIGGSYPGMLSLWFRQMYPDLTVGAISSSAPIKSVVNFTSFMEISQEGYKKRNPECHGKLEIALKQFTTMIKDQNKYDDLKKLYKDLSKRYDLTNEHERNWFSYHVVSDAYTQIQFNVDGICKNFDVKTEKPLTEMASHFEFTADDFQNKTWGSWLWQVCNEFGFFYSPNDKSCFAKGSYDIKEVFQKECEQRFGSNYTYEQIEKYVQNSWDIYGVTNIFNTKNMIITNSELDPWSGQGLTQYNTDDKSIVTFTIQNGTHCHDLKAGNNPHVFEARKKYKEEIRKWLADKPKAANSLQVSVIGMFVLCFFVLFY</sequence>
<keyword evidence="6" id="KW-0472">Membrane</keyword>
<evidence type="ECO:0000256" key="3">
    <source>
        <dbReference type="ARBA" id="ARBA00022729"/>
    </source>
</evidence>
<evidence type="ECO:0000313" key="9">
    <source>
        <dbReference type="Proteomes" id="UP000614601"/>
    </source>
</evidence>
<keyword evidence="5" id="KW-0325">Glycoprotein</keyword>
<dbReference type="GO" id="GO:0006508">
    <property type="term" value="P:proteolysis"/>
    <property type="evidence" value="ECO:0007669"/>
    <property type="project" value="UniProtKB-KW"/>
</dbReference>
<comment type="similarity">
    <text evidence="1">Belongs to the peptidase S28 family.</text>
</comment>
<dbReference type="Pfam" id="PF05577">
    <property type="entry name" value="Peptidase_S28"/>
    <property type="match status" value="2"/>
</dbReference>
<comment type="caution">
    <text evidence="8">The sequence shown here is derived from an EMBL/GenBank/DDBJ whole genome shotgun (WGS) entry which is preliminary data.</text>
</comment>
<name>A0A811KD81_9BILA</name>
<keyword evidence="2" id="KW-0645">Protease</keyword>
<dbReference type="GO" id="GO:0070008">
    <property type="term" value="F:serine-type exopeptidase activity"/>
    <property type="evidence" value="ECO:0007669"/>
    <property type="project" value="InterPro"/>
</dbReference>
<dbReference type="Proteomes" id="UP000783686">
    <property type="component" value="Unassembled WGS sequence"/>
</dbReference>
<dbReference type="InterPro" id="IPR008758">
    <property type="entry name" value="Peptidase_S28"/>
</dbReference>
<dbReference type="EMBL" id="CAJFCW020000002">
    <property type="protein sequence ID" value="CAG9097795.1"/>
    <property type="molecule type" value="Genomic_DNA"/>
</dbReference>
<dbReference type="InterPro" id="IPR042269">
    <property type="entry name" value="Ser_carbopepase_S28_SKS"/>
</dbReference>
<evidence type="ECO:0000313" key="8">
    <source>
        <dbReference type="EMBL" id="CAD5212838.1"/>
    </source>
</evidence>
<dbReference type="OrthoDB" id="1735038at2759"/>
<dbReference type="PANTHER" id="PTHR11010:SF38">
    <property type="entry name" value="LYSOSOMAL PRO-X CARBOXYPEPTIDASE"/>
    <property type="match status" value="1"/>
</dbReference>
<dbReference type="Gene3D" id="3.40.50.1820">
    <property type="entry name" value="alpha/beta hydrolase"/>
    <property type="match status" value="1"/>
</dbReference>
<dbReference type="EMBL" id="CAJFDH010000002">
    <property type="protein sequence ID" value="CAD5212838.1"/>
    <property type="molecule type" value="Genomic_DNA"/>
</dbReference>
<dbReference type="Gene3D" id="1.20.120.980">
    <property type="entry name" value="Serine carboxypeptidase S28, SKS domain"/>
    <property type="match status" value="1"/>
</dbReference>
<keyword evidence="9" id="KW-1185">Reference proteome</keyword>
<evidence type="ECO:0000256" key="1">
    <source>
        <dbReference type="ARBA" id="ARBA00011079"/>
    </source>
</evidence>
<protein>
    <submittedName>
        <fullName evidence="8">Uncharacterized protein</fullName>
    </submittedName>
</protein>
<evidence type="ECO:0000256" key="4">
    <source>
        <dbReference type="ARBA" id="ARBA00022801"/>
    </source>
</evidence>
<accession>A0A811KD81</accession>
<dbReference type="InterPro" id="IPR029058">
    <property type="entry name" value="AB_hydrolase_fold"/>
</dbReference>
<dbReference type="Proteomes" id="UP000614601">
    <property type="component" value="Unassembled WGS sequence"/>
</dbReference>
<keyword evidence="6" id="KW-0812">Transmembrane</keyword>
<evidence type="ECO:0000256" key="5">
    <source>
        <dbReference type="ARBA" id="ARBA00023180"/>
    </source>
</evidence>
<dbReference type="GO" id="GO:0008239">
    <property type="term" value="F:dipeptidyl-peptidase activity"/>
    <property type="evidence" value="ECO:0007669"/>
    <property type="project" value="TreeGrafter"/>
</dbReference>
<reference evidence="8" key="1">
    <citation type="submission" date="2020-09" db="EMBL/GenBank/DDBJ databases">
        <authorList>
            <person name="Kikuchi T."/>
        </authorList>
    </citation>
    <scope>NUCLEOTIDE SEQUENCE</scope>
    <source>
        <strain evidence="8">SH1</strain>
    </source>
</reference>
<feature type="transmembrane region" description="Helical" evidence="6">
    <location>
        <begin position="447"/>
        <end position="467"/>
    </location>
</feature>
<keyword evidence="6" id="KW-1133">Transmembrane helix</keyword>
<keyword evidence="3 7" id="KW-0732">Signal</keyword>
<organism evidence="8 9">
    <name type="scientific">Bursaphelenchus okinawaensis</name>
    <dbReference type="NCBI Taxonomy" id="465554"/>
    <lineage>
        <taxon>Eukaryota</taxon>
        <taxon>Metazoa</taxon>
        <taxon>Ecdysozoa</taxon>
        <taxon>Nematoda</taxon>
        <taxon>Chromadorea</taxon>
        <taxon>Rhabditida</taxon>
        <taxon>Tylenchina</taxon>
        <taxon>Tylenchomorpha</taxon>
        <taxon>Aphelenchoidea</taxon>
        <taxon>Aphelenchoididae</taxon>
        <taxon>Bursaphelenchus</taxon>
    </lineage>
</organism>
<dbReference type="PANTHER" id="PTHR11010">
    <property type="entry name" value="PROTEASE S28 PRO-X CARBOXYPEPTIDASE-RELATED"/>
    <property type="match status" value="1"/>
</dbReference>